<keyword evidence="3" id="KW-1185">Reference proteome</keyword>
<reference evidence="2 3" key="1">
    <citation type="submission" date="2015-09" db="EMBL/GenBank/DDBJ databases">
        <authorList>
            <person name="Jackson K.R."/>
            <person name="Lunt B.L."/>
            <person name="Fisher J.N.B."/>
            <person name="Gardner A.V."/>
            <person name="Bailey M.E."/>
            <person name="Deus L.M."/>
            <person name="Earl A.S."/>
            <person name="Gibby P.D."/>
            <person name="Hartmann K.A."/>
            <person name="Liu J.E."/>
            <person name="Manci A.M."/>
            <person name="Nielsen D.A."/>
            <person name="Solomon M.B."/>
            <person name="Breakwell D.P."/>
            <person name="Burnett S.H."/>
            <person name="Grose J.H."/>
        </authorList>
    </citation>
    <scope>NUCLEOTIDE SEQUENCE [LARGE SCALE GENOMIC DNA]</scope>
    <source>
        <strain evidence="2 3">CECT 7799</strain>
    </source>
</reference>
<dbReference type="SUPFAM" id="SSF55315">
    <property type="entry name" value="L30e-like"/>
    <property type="match status" value="1"/>
</dbReference>
<dbReference type="AlphaFoldDB" id="A0A0M7B7I8"/>
<accession>A0A0M7B7I8</accession>
<dbReference type="InterPro" id="IPR035931">
    <property type="entry name" value="YlxR-like_sf"/>
</dbReference>
<gene>
    <name evidence="2" type="ORF">JSE7799_00644</name>
</gene>
<proteinExistence type="predicted"/>
<dbReference type="NCBIfam" id="NF006622">
    <property type="entry name" value="PRK09190.1"/>
    <property type="match status" value="1"/>
</dbReference>
<dbReference type="Proteomes" id="UP000049455">
    <property type="component" value="Unassembled WGS sequence"/>
</dbReference>
<dbReference type="SUPFAM" id="SSF64376">
    <property type="entry name" value="YlxR-like"/>
    <property type="match status" value="1"/>
</dbReference>
<name>A0A0M7B7I8_9RHOB</name>
<dbReference type="Pfam" id="PF04296">
    <property type="entry name" value="YlxR"/>
    <property type="match status" value="1"/>
</dbReference>
<evidence type="ECO:0000313" key="2">
    <source>
        <dbReference type="EMBL" id="CUH23791.1"/>
    </source>
</evidence>
<evidence type="ECO:0000259" key="1">
    <source>
        <dbReference type="Pfam" id="PF04296"/>
    </source>
</evidence>
<feature type="domain" description="YlxR" evidence="1">
    <location>
        <begin position="3"/>
        <end position="57"/>
    </location>
</feature>
<sequence length="178" mass="19183">MVGPDDQIYPDLAGKLPGRGIYVTAARAPLEKAVAKRIFSRGAKRQVQVPDGLVDLVEAGLLRRVQDALAMARKAGQAVSGYEKVRAMLDREEARVLLQARDGSERGKGKLSTPQGGRWIGFLTMDELGLAFGRERVVHAAVAAGTLARRIVEEATRLQGIRHSEDGASAVQKDTKNA</sequence>
<evidence type="ECO:0000313" key="3">
    <source>
        <dbReference type="Proteomes" id="UP000049455"/>
    </source>
</evidence>
<dbReference type="InterPro" id="IPR029064">
    <property type="entry name" value="Ribosomal_eL30-like_sf"/>
</dbReference>
<dbReference type="Gene3D" id="3.30.1230.10">
    <property type="entry name" value="YlxR-like"/>
    <property type="match status" value="1"/>
</dbReference>
<dbReference type="STRING" id="313367.JSE7799_00644"/>
<organism evidence="2 3">
    <name type="scientific">Jannaschia seosinensis</name>
    <dbReference type="NCBI Taxonomy" id="313367"/>
    <lineage>
        <taxon>Bacteria</taxon>
        <taxon>Pseudomonadati</taxon>
        <taxon>Pseudomonadota</taxon>
        <taxon>Alphaproteobacteria</taxon>
        <taxon>Rhodobacterales</taxon>
        <taxon>Roseobacteraceae</taxon>
        <taxon>Jannaschia</taxon>
    </lineage>
</organism>
<dbReference type="EMBL" id="CYPR01000039">
    <property type="protein sequence ID" value="CUH23791.1"/>
    <property type="molecule type" value="Genomic_DNA"/>
</dbReference>
<dbReference type="InterPro" id="IPR007393">
    <property type="entry name" value="YlxR_dom"/>
</dbReference>
<dbReference type="Gene3D" id="3.30.1330.30">
    <property type="match status" value="1"/>
</dbReference>
<protein>
    <recommendedName>
        <fullName evidence="1">YlxR domain-containing protein</fullName>
    </recommendedName>
</protein>